<dbReference type="InterPro" id="IPR009061">
    <property type="entry name" value="DNA-bd_dom_put_sf"/>
</dbReference>
<evidence type="ECO:0000256" key="2">
    <source>
        <dbReference type="SAM" id="MobiDB-lite"/>
    </source>
</evidence>
<reference evidence="5" key="1">
    <citation type="journal article" date="2019" name="Int. J. Syst. Evol. Microbiol.">
        <title>The Global Catalogue of Microorganisms (GCM) 10K type strain sequencing project: providing services to taxonomists for standard genome sequencing and annotation.</title>
        <authorList>
            <consortium name="The Broad Institute Genomics Platform"/>
            <consortium name="The Broad Institute Genome Sequencing Center for Infectious Disease"/>
            <person name="Wu L."/>
            <person name="Ma J."/>
        </authorList>
    </citation>
    <scope>NUCLEOTIDE SEQUENCE [LARGE SCALE GENOMIC DNA]</scope>
    <source>
        <strain evidence="5">CCM 8875</strain>
    </source>
</reference>
<feature type="domain" description="HTH psq-type" evidence="3">
    <location>
        <begin position="3"/>
        <end position="28"/>
    </location>
</feature>
<dbReference type="RefSeq" id="WP_131578359.1">
    <property type="nucleotide sequence ID" value="NZ_CBCSAJ010000104.1"/>
</dbReference>
<feature type="region of interest" description="Disordered" evidence="2">
    <location>
        <begin position="110"/>
        <end position="129"/>
    </location>
</feature>
<name>A0ABW4E566_9RHOB</name>
<sequence>MSKISMAKAAKMFEVSRPTLAKHHEQGKISAIKTDDCWHFDIAELARVYPRRGNKPETPAPILHADLADDDRGAARDLQAEIKVLQAKLEAAEKVAEERGRHLEDLRRLLPKPEDRAQHQGLWARLTGR</sequence>
<evidence type="ECO:0000313" key="5">
    <source>
        <dbReference type="Proteomes" id="UP001597302"/>
    </source>
</evidence>
<dbReference type="Pfam" id="PF05225">
    <property type="entry name" value="HTH_psq"/>
    <property type="match status" value="1"/>
</dbReference>
<evidence type="ECO:0000313" key="4">
    <source>
        <dbReference type="EMBL" id="MFD1483630.1"/>
    </source>
</evidence>
<feature type="coiled-coil region" evidence="1">
    <location>
        <begin position="68"/>
        <end position="95"/>
    </location>
</feature>
<keyword evidence="1" id="KW-0175">Coiled coil</keyword>
<proteinExistence type="predicted"/>
<organism evidence="4 5">
    <name type="scientific">Paracoccus nototheniae</name>
    <dbReference type="NCBI Taxonomy" id="2489002"/>
    <lineage>
        <taxon>Bacteria</taxon>
        <taxon>Pseudomonadati</taxon>
        <taxon>Pseudomonadota</taxon>
        <taxon>Alphaproteobacteria</taxon>
        <taxon>Rhodobacterales</taxon>
        <taxon>Paracoccaceae</taxon>
        <taxon>Paracoccus</taxon>
    </lineage>
</organism>
<protein>
    <submittedName>
        <fullName evidence="4">Helix-turn-helix domain-containing protein</fullName>
    </submittedName>
</protein>
<dbReference type="SUPFAM" id="SSF46955">
    <property type="entry name" value="Putative DNA-binding domain"/>
    <property type="match status" value="1"/>
</dbReference>
<dbReference type="EMBL" id="JBHTOQ010000093">
    <property type="protein sequence ID" value="MFD1483630.1"/>
    <property type="molecule type" value="Genomic_DNA"/>
</dbReference>
<dbReference type="Proteomes" id="UP001597302">
    <property type="component" value="Unassembled WGS sequence"/>
</dbReference>
<evidence type="ECO:0000256" key="1">
    <source>
        <dbReference type="SAM" id="Coils"/>
    </source>
</evidence>
<keyword evidence="5" id="KW-1185">Reference proteome</keyword>
<dbReference type="InterPro" id="IPR007889">
    <property type="entry name" value="HTH_Psq"/>
</dbReference>
<gene>
    <name evidence="4" type="ORF">ACFQ5P_20300</name>
</gene>
<comment type="caution">
    <text evidence="4">The sequence shown here is derived from an EMBL/GenBank/DDBJ whole genome shotgun (WGS) entry which is preliminary data.</text>
</comment>
<accession>A0ABW4E566</accession>
<evidence type="ECO:0000259" key="3">
    <source>
        <dbReference type="Pfam" id="PF05225"/>
    </source>
</evidence>